<evidence type="ECO:0008006" key="3">
    <source>
        <dbReference type="Google" id="ProtNLM"/>
    </source>
</evidence>
<organism evidence="1 2">
    <name type="scientific">Prorocentrum cordatum</name>
    <dbReference type="NCBI Taxonomy" id="2364126"/>
    <lineage>
        <taxon>Eukaryota</taxon>
        <taxon>Sar</taxon>
        <taxon>Alveolata</taxon>
        <taxon>Dinophyceae</taxon>
        <taxon>Prorocentrales</taxon>
        <taxon>Prorocentraceae</taxon>
        <taxon>Prorocentrum</taxon>
    </lineage>
</organism>
<accession>A0ABN9SD76</accession>
<reference evidence="1" key="1">
    <citation type="submission" date="2023-10" db="EMBL/GenBank/DDBJ databases">
        <authorList>
            <person name="Chen Y."/>
            <person name="Shah S."/>
            <person name="Dougan E. K."/>
            <person name="Thang M."/>
            <person name="Chan C."/>
        </authorList>
    </citation>
    <scope>NUCLEOTIDE SEQUENCE [LARGE SCALE GENOMIC DNA]</scope>
</reference>
<evidence type="ECO:0000313" key="2">
    <source>
        <dbReference type="Proteomes" id="UP001189429"/>
    </source>
</evidence>
<sequence length="344" mass="38263">MCTSASTDEPIVTDAIAQLVEGFDQRGILLHGNSVGTEVETLGAEVSGALWKTRVTKKRFWLIRQALNGLLRRRRLAGWAVEVLVGHCTFAGLLSRGTLSVFHTVYAFMRKSYAEPRALWPEARQELEAFRGLLVFLESDWTLQWNDLAVATDSSLEAGAVSTTHWPRSLVAEVGRAQERARFREPGAVETDGAALEAAGFWRDADGEWRLAEGVNDDDELAAAREADPSFPEVPAAGLASSRWRAKQVQRWRFEEGILIKEARALVMGARRIAQSVLGAACRQLILTDNMSVVLSFSRSRAKDFALLVQVRRFQAYCLARNLKVSVRWVPSELNPADYGSRVF</sequence>
<dbReference type="EMBL" id="CAUYUJ010010602">
    <property type="protein sequence ID" value="CAK0829806.1"/>
    <property type="molecule type" value="Genomic_DNA"/>
</dbReference>
<name>A0ABN9SD76_9DINO</name>
<gene>
    <name evidence="1" type="ORF">PCOR1329_LOCUS28632</name>
</gene>
<keyword evidence="2" id="KW-1185">Reference proteome</keyword>
<dbReference type="Proteomes" id="UP001189429">
    <property type="component" value="Unassembled WGS sequence"/>
</dbReference>
<evidence type="ECO:0000313" key="1">
    <source>
        <dbReference type="EMBL" id="CAK0829806.1"/>
    </source>
</evidence>
<protein>
    <recommendedName>
        <fullName evidence="3">Reverse transcriptase RNase H-like domain-containing protein</fullName>
    </recommendedName>
</protein>
<proteinExistence type="predicted"/>
<comment type="caution">
    <text evidence="1">The sequence shown here is derived from an EMBL/GenBank/DDBJ whole genome shotgun (WGS) entry which is preliminary data.</text>
</comment>